<comment type="similarity">
    <text evidence="1">Belongs to the IMPACT family.</text>
</comment>
<sequence length="230" mass="25070">MSGNLDSFIISSKPQPQPIATSQEIRDRASLFLATIYAASTPAQVKAAVSHITNVTHAHKPASHEMYAWRCMVLKAGRTGLAGPHDFEVREGCSDDGERGGGEKILAVLRSQGVLDAVCIVSRWYGGIMLGPARFSHIETCAVEVCREFKRKEEVKETLSTLHTLDDTLAQLRRELAASTHQAYTEAKVPDYSAWIDSDLPKAKRLIRAREGAITSVKNLLLAAAAKQGT</sequence>
<dbReference type="InterPro" id="IPR020568">
    <property type="entry name" value="Ribosomal_Su5_D2-typ_SF"/>
</dbReference>
<name>A0AAD7G0T5_9AGAR</name>
<dbReference type="InterPro" id="IPR036956">
    <property type="entry name" value="Impact_N_sf"/>
</dbReference>
<comment type="caution">
    <text evidence="4">The sequence shown here is derived from an EMBL/GenBank/DDBJ whole genome shotgun (WGS) entry which is preliminary data.</text>
</comment>
<dbReference type="Proteomes" id="UP001221142">
    <property type="component" value="Unassembled WGS sequence"/>
</dbReference>
<dbReference type="PROSITE" id="PS00910">
    <property type="entry name" value="UPF0029"/>
    <property type="match status" value="1"/>
</dbReference>
<evidence type="ECO:0000259" key="3">
    <source>
        <dbReference type="Pfam" id="PF01205"/>
    </source>
</evidence>
<protein>
    <submittedName>
        <fullName evidence="4">Ribosomal protein S5 domain 2-type protein</fullName>
    </submittedName>
</protein>
<dbReference type="Pfam" id="PF01205">
    <property type="entry name" value="Impact_N"/>
    <property type="match status" value="1"/>
</dbReference>
<dbReference type="Gene3D" id="3.30.230.30">
    <property type="entry name" value="Impact, N-terminal domain"/>
    <property type="match status" value="1"/>
</dbReference>
<dbReference type="GO" id="GO:0006446">
    <property type="term" value="P:regulation of translational initiation"/>
    <property type="evidence" value="ECO:0007669"/>
    <property type="project" value="TreeGrafter"/>
</dbReference>
<gene>
    <name evidence="4" type="ORF">FB45DRAFT_894072</name>
</gene>
<dbReference type="GO" id="GO:0005737">
    <property type="term" value="C:cytoplasm"/>
    <property type="evidence" value="ECO:0007669"/>
    <property type="project" value="TreeGrafter"/>
</dbReference>
<keyword evidence="4" id="KW-0689">Ribosomal protein</keyword>
<evidence type="ECO:0000256" key="2">
    <source>
        <dbReference type="SAM" id="Coils"/>
    </source>
</evidence>
<feature type="coiled-coil region" evidence="2">
    <location>
        <begin position="155"/>
        <end position="182"/>
    </location>
</feature>
<reference evidence="4" key="1">
    <citation type="submission" date="2023-03" db="EMBL/GenBank/DDBJ databases">
        <title>Massive genome expansion in bonnet fungi (Mycena s.s.) driven by repeated elements and novel gene families across ecological guilds.</title>
        <authorList>
            <consortium name="Lawrence Berkeley National Laboratory"/>
            <person name="Harder C.B."/>
            <person name="Miyauchi S."/>
            <person name="Viragh M."/>
            <person name="Kuo A."/>
            <person name="Thoen E."/>
            <person name="Andreopoulos B."/>
            <person name="Lu D."/>
            <person name="Skrede I."/>
            <person name="Drula E."/>
            <person name="Henrissat B."/>
            <person name="Morin E."/>
            <person name="Kohler A."/>
            <person name="Barry K."/>
            <person name="LaButti K."/>
            <person name="Morin E."/>
            <person name="Salamov A."/>
            <person name="Lipzen A."/>
            <person name="Mereny Z."/>
            <person name="Hegedus B."/>
            <person name="Baldrian P."/>
            <person name="Stursova M."/>
            <person name="Weitz H."/>
            <person name="Taylor A."/>
            <person name="Grigoriev I.V."/>
            <person name="Nagy L.G."/>
            <person name="Martin F."/>
            <person name="Kauserud H."/>
        </authorList>
    </citation>
    <scope>NUCLEOTIDE SEQUENCE</scope>
    <source>
        <strain evidence="4">9284</strain>
    </source>
</reference>
<dbReference type="PANTHER" id="PTHR16301">
    <property type="entry name" value="IMPACT-RELATED"/>
    <property type="match status" value="1"/>
</dbReference>
<evidence type="ECO:0000313" key="4">
    <source>
        <dbReference type="EMBL" id="KAJ7647660.1"/>
    </source>
</evidence>
<proteinExistence type="inferred from homology"/>
<dbReference type="GO" id="GO:0005840">
    <property type="term" value="C:ribosome"/>
    <property type="evidence" value="ECO:0007669"/>
    <property type="project" value="UniProtKB-KW"/>
</dbReference>
<dbReference type="InterPro" id="IPR020569">
    <property type="entry name" value="UPF0029_Impact_CS"/>
</dbReference>
<dbReference type="GO" id="GO:0140469">
    <property type="term" value="P:GCN2-mediated signaling"/>
    <property type="evidence" value="ECO:0007669"/>
    <property type="project" value="TreeGrafter"/>
</dbReference>
<evidence type="ECO:0000313" key="5">
    <source>
        <dbReference type="Proteomes" id="UP001221142"/>
    </source>
</evidence>
<accession>A0AAD7G0T5</accession>
<organism evidence="4 5">
    <name type="scientific">Roridomyces roridus</name>
    <dbReference type="NCBI Taxonomy" id="1738132"/>
    <lineage>
        <taxon>Eukaryota</taxon>
        <taxon>Fungi</taxon>
        <taxon>Dikarya</taxon>
        <taxon>Basidiomycota</taxon>
        <taxon>Agaricomycotina</taxon>
        <taxon>Agaricomycetes</taxon>
        <taxon>Agaricomycetidae</taxon>
        <taxon>Agaricales</taxon>
        <taxon>Marasmiineae</taxon>
        <taxon>Mycenaceae</taxon>
        <taxon>Roridomyces</taxon>
    </lineage>
</organism>
<dbReference type="AlphaFoldDB" id="A0AAD7G0T5"/>
<dbReference type="EMBL" id="JARKIF010000002">
    <property type="protein sequence ID" value="KAJ7647660.1"/>
    <property type="molecule type" value="Genomic_DNA"/>
</dbReference>
<keyword evidence="2" id="KW-0175">Coiled coil</keyword>
<dbReference type="InterPro" id="IPR001498">
    <property type="entry name" value="Impact_N"/>
</dbReference>
<dbReference type="SUPFAM" id="SSF54211">
    <property type="entry name" value="Ribosomal protein S5 domain 2-like"/>
    <property type="match status" value="1"/>
</dbReference>
<keyword evidence="4" id="KW-0687">Ribonucleoprotein</keyword>
<feature type="domain" description="Impact N-terminal" evidence="3">
    <location>
        <begin position="28"/>
        <end position="145"/>
    </location>
</feature>
<keyword evidence="5" id="KW-1185">Reference proteome</keyword>
<evidence type="ECO:0000256" key="1">
    <source>
        <dbReference type="ARBA" id="ARBA00007665"/>
    </source>
</evidence>
<dbReference type="InterPro" id="IPR023582">
    <property type="entry name" value="Impact"/>
</dbReference>
<dbReference type="PANTHER" id="PTHR16301:SF25">
    <property type="entry name" value="PROTEIN IMPACT"/>
    <property type="match status" value="1"/>
</dbReference>